<accession>A0A397HC68</accession>
<evidence type="ECO:0000313" key="1">
    <source>
        <dbReference type="EMBL" id="RHZ59156.1"/>
    </source>
</evidence>
<sequence length="73" mass="8582">MYTQDLESDNEFFFTLDSKWEPYFEKKIQKPLSKRLRSLRSTLCAQVKTAIFENFNKMLLPISNVMKASEIAA</sequence>
<dbReference type="Proteomes" id="UP000266861">
    <property type="component" value="Unassembled WGS sequence"/>
</dbReference>
<gene>
    <name evidence="1" type="ORF">Glove_365g180</name>
</gene>
<name>A0A397HC68_9GLOM</name>
<proteinExistence type="predicted"/>
<keyword evidence="2" id="KW-1185">Reference proteome</keyword>
<evidence type="ECO:0000313" key="2">
    <source>
        <dbReference type="Proteomes" id="UP000266861"/>
    </source>
</evidence>
<dbReference type="AlphaFoldDB" id="A0A397HC68"/>
<reference evidence="1 2" key="1">
    <citation type="submission" date="2018-08" db="EMBL/GenBank/DDBJ databases">
        <title>Genome and evolution of the arbuscular mycorrhizal fungus Diversispora epigaea (formerly Glomus versiforme) and its bacterial endosymbionts.</title>
        <authorList>
            <person name="Sun X."/>
            <person name="Fei Z."/>
            <person name="Harrison M."/>
        </authorList>
    </citation>
    <scope>NUCLEOTIDE SEQUENCE [LARGE SCALE GENOMIC DNA]</scope>
    <source>
        <strain evidence="1 2">IT104</strain>
    </source>
</reference>
<dbReference type="EMBL" id="PQFF01000331">
    <property type="protein sequence ID" value="RHZ59156.1"/>
    <property type="molecule type" value="Genomic_DNA"/>
</dbReference>
<dbReference type="OrthoDB" id="2408226at2759"/>
<organism evidence="1 2">
    <name type="scientific">Diversispora epigaea</name>
    <dbReference type="NCBI Taxonomy" id="1348612"/>
    <lineage>
        <taxon>Eukaryota</taxon>
        <taxon>Fungi</taxon>
        <taxon>Fungi incertae sedis</taxon>
        <taxon>Mucoromycota</taxon>
        <taxon>Glomeromycotina</taxon>
        <taxon>Glomeromycetes</taxon>
        <taxon>Diversisporales</taxon>
        <taxon>Diversisporaceae</taxon>
        <taxon>Diversispora</taxon>
    </lineage>
</organism>
<protein>
    <submittedName>
        <fullName evidence="1">Uncharacterized protein</fullName>
    </submittedName>
</protein>
<comment type="caution">
    <text evidence="1">The sequence shown here is derived from an EMBL/GenBank/DDBJ whole genome shotgun (WGS) entry which is preliminary data.</text>
</comment>